<gene>
    <name evidence="2" type="ORF">FED44_13065</name>
</gene>
<dbReference type="PANTHER" id="PTHR33336">
    <property type="entry name" value="QUINOL MONOOXYGENASE YGIN-RELATED"/>
    <property type="match status" value="1"/>
</dbReference>
<dbReference type="Pfam" id="PF03992">
    <property type="entry name" value="ABM"/>
    <property type="match status" value="1"/>
</dbReference>
<keyword evidence="2" id="KW-0560">Oxidoreductase</keyword>
<keyword evidence="2" id="KW-0503">Monooxygenase</keyword>
<protein>
    <submittedName>
        <fullName evidence="2">Antibiotic biosynthesis monooxygenase</fullName>
    </submittedName>
</protein>
<accession>A0A5R8Z4Y9</accession>
<comment type="caution">
    <text evidence="2">The sequence shown here is derived from an EMBL/GenBank/DDBJ whole genome shotgun (WGS) entry which is preliminary data.</text>
</comment>
<dbReference type="PANTHER" id="PTHR33336:SF15">
    <property type="entry name" value="ABM DOMAIN-CONTAINING PROTEIN"/>
    <property type="match status" value="1"/>
</dbReference>
<name>A0A5R8Z4Y9_9ACTN</name>
<evidence type="ECO:0000259" key="1">
    <source>
        <dbReference type="PROSITE" id="PS51725"/>
    </source>
</evidence>
<organism evidence="2 3">
    <name type="scientific">Microbispora triticiradicis</name>
    <dbReference type="NCBI Taxonomy" id="2200763"/>
    <lineage>
        <taxon>Bacteria</taxon>
        <taxon>Bacillati</taxon>
        <taxon>Actinomycetota</taxon>
        <taxon>Actinomycetes</taxon>
        <taxon>Streptosporangiales</taxon>
        <taxon>Streptosporangiaceae</taxon>
        <taxon>Microbispora</taxon>
    </lineage>
</organism>
<dbReference type="OrthoDB" id="3695636at2"/>
<dbReference type="GO" id="GO:0004497">
    <property type="term" value="F:monooxygenase activity"/>
    <property type="evidence" value="ECO:0007669"/>
    <property type="project" value="UniProtKB-KW"/>
</dbReference>
<dbReference type="EMBL" id="VANP01000004">
    <property type="protein sequence ID" value="TLP60793.1"/>
    <property type="molecule type" value="Genomic_DNA"/>
</dbReference>
<sequence length="111" mass="12299">MINDSEALPRGDRTVSVCVAILQAKPEHAEEVEATLRDIVDATRDEKGALTFVIHRQGADRFIVYEKYADDAARDAHFGTPYVSGFVARFGELLVAEPQIEFAEELGGFTR</sequence>
<dbReference type="PROSITE" id="PS51725">
    <property type="entry name" value="ABM"/>
    <property type="match status" value="1"/>
</dbReference>
<dbReference type="AlphaFoldDB" id="A0A5R8Z4Y9"/>
<dbReference type="InterPro" id="IPR007138">
    <property type="entry name" value="ABM_dom"/>
</dbReference>
<keyword evidence="3" id="KW-1185">Reference proteome</keyword>
<reference evidence="2" key="1">
    <citation type="submission" date="2019-05" db="EMBL/GenBank/DDBJ databases">
        <title>Isolation, diversity and antifungal activity of Actinobacteria from wheat.</title>
        <authorList>
            <person name="Yu B."/>
        </authorList>
    </citation>
    <scope>NUCLEOTIDE SEQUENCE [LARGE SCALE GENOMIC DNA]</scope>
    <source>
        <strain evidence="2">NEAU-HEGS1-5</strain>
    </source>
</reference>
<feature type="domain" description="ABM" evidence="1">
    <location>
        <begin position="16"/>
        <end position="102"/>
    </location>
</feature>
<dbReference type="Gene3D" id="3.30.70.100">
    <property type="match status" value="1"/>
</dbReference>
<evidence type="ECO:0000313" key="3">
    <source>
        <dbReference type="Proteomes" id="UP000309033"/>
    </source>
</evidence>
<dbReference type="SUPFAM" id="SSF54909">
    <property type="entry name" value="Dimeric alpha+beta barrel"/>
    <property type="match status" value="1"/>
</dbReference>
<evidence type="ECO:0000313" key="2">
    <source>
        <dbReference type="EMBL" id="TLP60793.1"/>
    </source>
</evidence>
<dbReference type="InterPro" id="IPR011008">
    <property type="entry name" value="Dimeric_a/b-barrel"/>
</dbReference>
<proteinExistence type="predicted"/>
<dbReference type="Proteomes" id="UP000309033">
    <property type="component" value="Unassembled WGS sequence"/>
</dbReference>
<dbReference type="InterPro" id="IPR050744">
    <property type="entry name" value="AI-2_Isomerase_LsrG"/>
</dbReference>